<dbReference type="Pfam" id="PF02163">
    <property type="entry name" value="Peptidase_M50"/>
    <property type="match status" value="2"/>
</dbReference>
<keyword evidence="5 12" id="KW-0812">Transmembrane</keyword>
<organism evidence="14 15">
    <name type="scientific">Heyndrickxia vini</name>
    <dbReference type="NCBI Taxonomy" id="1476025"/>
    <lineage>
        <taxon>Bacteria</taxon>
        <taxon>Bacillati</taxon>
        <taxon>Bacillota</taxon>
        <taxon>Bacilli</taxon>
        <taxon>Bacillales</taxon>
        <taxon>Bacillaceae</taxon>
        <taxon>Heyndrickxia</taxon>
    </lineage>
</organism>
<comment type="subcellular location">
    <subcellularLocation>
        <location evidence="2">Membrane</location>
        <topology evidence="2">Multi-pass membrane protein</topology>
    </subcellularLocation>
</comment>
<feature type="transmembrane region" description="Helical" evidence="12">
    <location>
        <begin position="12"/>
        <end position="28"/>
    </location>
</feature>
<name>A0ABX7E611_9BACI</name>
<dbReference type="InterPro" id="IPR008915">
    <property type="entry name" value="Peptidase_M50"/>
</dbReference>
<evidence type="ECO:0000256" key="12">
    <source>
        <dbReference type="SAM" id="Phobius"/>
    </source>
</evidence>
<proteinExistence type="inferred from homology"/>
<evidence type="ECO:0000256" key="4">
    <source>
        <dbReference type="ARBA" id="ARBA00022670"/>
    </source>
</evidence>
<feature type="transmembrane region" description="Helical" evidence="12">
    <location>
        <begin position="158"/>
        <end position="176"/>
    </location>
</feature>
<feature type="domain" description="Peptidase M50" evidence="13">
    <location>
        <begin position="33"/>
        <end position="105"/>
    </location>
</feature>
<evidence type="ECO:0000259" key="13">
    <source>
        <dbReference type="Pfam" id="PF02163"/>
    </source>
</evidence>
<dbReference type="Proteomes" id="UP000595691">
    <property type="component" value="Chromosome"/>
</dbReference>
<evidence type="ECO:0000256" key="5">
    <source>
        <dbReference type="ARBA" id="ARBA00022692"/>
    </source>
</evidence>
<evidence type="ECO:0000256" key="2">
    <source>
        <dbReference type="ARBA" id="ARBA00004141"/>
    </source>
</evidence>
<feature type="domain" description="Peptidase M50" evidence="13">
    <location>
        <begin position="111"/>
        <end position="162"/>
    </location>
</feature>
<keyword evidence="4" id="KW-0645">Protease</keyword>
<reference evidence="14 15" key="1">
    <citation type="submission" date="2020-11" db="EMBL/GenBank/DDBJ databases">
        <title>Taxonomic evaluation of the Bacillus sporothermodurans group of bacteria based on whole genome sequences.</title>
        <authorList>
            <person name="Fiedler G."/>
            <person name="Herbstmann A.-D."/>
            <person name="Doll E."/>
            <person name="Wenning M."/>
            <person name="Brinks E."/>
            <person name="Kabisch J."/>
            <person name="Breitenwieser F."/>
            <person name="Lappann M."/>
            <person name="Boehnlein C."/>
            <person name="Franz C."/>
        </authorList>
    </citation>
    <scope>NUCLEOTIDE SEQUENCE [LARGE SCALE GENOMIC DNA]</scope>
    <source>
        <strain evidence="14 15">JCM 19841</strain>
    </source>
</reference>
<keyword evidence="9 12" id="KW-1133">Transmembrane helix</keyword>
<evidence type="ECO:0000256" key="11">
    <source>
        <dbReference type="ARBA" id="ARBA00023136"/>
    </source>
</evidence>
<dbReference type="CDD" id="cd06161">
    <property type="entry name" value="S2P-M50_SpoIVFB"/>
    <property type="match status" value="1"/>
</dbReference>
<dbReference type="RefSeq" id="WP_202779901.1">
    <property type="nucleotide sequence ID" value="NZ_CP065425.1"/>
</dbReference>
<evidence type="ECO:0000313" key="14">
    <source>
        <dbReference type="EMBL" id="QQZ10723.1"/>
    </source>
</evidence>
<evidence type="ECO:0000313" key="15">
    <source>
        <dbReference type="Proteomes" id="UP000595691"/>
    </source>
</evidence>
<keyword evidence="7" id="KW-0378">Hydrolase</keyword>
<sequence length="288" mass="34069">MNNFLGLLRKIHIHPLFWIIVGIAVLTARFQELLVLFSILLIHEMGHSIMAHFFSWRIKKISILPFGGVAEMDEHGNRPLKEELLVVLAGPFQHVWLTLLMFMLLKVEVISVSFFQTFMDYNLMILLFNLLPIWPLDGGKLLHLLISVNKPFLRAMRITILSSLCCLLFFHLISMIFTPLNLNIWIVVIYLYISLWAEWKQMNFVFMRFLLERYYGKKMDFKRLRPLNVNGDEFLYEVLEKFQRGRKHPLLIMKDGKEIGNLDENEVLHAYFAEKQIDAKVKDLMYSY</sequence>
<keyword evidence="10" id="KW-0482">Metalloprotease</keyword>
<feature type="transmembrane region" description="Helical" evidence="12">
    <location>
        <begin position="182"/>
        <end position="199"/>
    </location>
</feature>
<evidence type="ECO:0000256" key="8">
    <source>
        <dbReference type="ARBA" id="ARBA00022833"/>
    </source>
</evidence>
<dbReference type="PANTHER" id="PTHR39188:SF3">
    <property type="entry name" value="STAGE IV SPORULATION PROTEIN FB"/>
    <property type="match status" value="1"/>
</dbReference>
<evidence type="ECO:0000256" key="9">
    <source>
        <dbReference type="ARBA" id="ARBA00022989"/>
    </source>
</evidence>
<feature type="transmembrane region" description="Helical" evidence="12">
    <location>
        <begin position="125"/>
        <end position="146"/>
    </location>
</feature>
<keyword evidence="11 12" id="KW-0472">Membrane</keyword>
<evidence type="ECO:0000256" key="6">
    <source>
        <dbReference type="ARBA" id="ARBA00022723"/>
    </source>
</evidence>
<evidence type="ECO:0000256" key="7">
    <source>
        <dbReference type="ARBA" id="ARBA00022801"/>
    </source>
</evidence>
<keyword evidence="8" id="KW-0862">Zinc</keyword>
<comment type="similarity">
    <text evidence="3">Belongs to the peptidase M50B family.</text>
</comment>
<feature type="transmembrane region" description="Helical" evidence="12">
    <location>
        <begin position="34"/>
        <end position="54"/>
    </location>
</feature>
<evidence type="ECO:0000256" key="10">
    <source>
        <dbReference type="ARBA" id="ARBA00023049"/>
    </source>
</evidence>
<keyword evidence="6" id="KW-0479">Metal-binding</keyword>
<evidence type="ECO:0000256" key="3">
    <source>
        <dbReference type="ARBA" id="ARBA00007931"/>
    </source>
</evidence>
<dbReference type="EMBL" id="CP065425">
    <property type="protein sequence ID" value="QQZ10723.1"/>
    <property type="molecule type" value="Genomic_DNA"/>
</dbReference>
<protein>
    <submittedName>
        <fullName evidence="14">M50 family metallopeptidase</fullName>
    </submittedName>
</protein>
<dbReference type="PANTHER" id="PTHR39188">
    <property type="entry name" value="MEMBRANE-ASSOCIATED ZINC METALLOPROTEASE M50B"/>
    <property type="match status" value="1"/>
</dbReference>
<keyword evidence="15" id="KW-1185">Reference proteome</keyword>
<gene>
    <name evidence="14" type="ORF">I5776_07450</name>
</gene>
<comment type="cofactor">
    <cofactor evidence="1">
        <name>Zn(2+)</name>
        <dbReference type="ChEBI" id="CHEBI:29105"/>
    </cofactor>
</comment>
<evidence type="ECO:0000256" key="1">
    <source>
        <dbReference type="ARBA" id="ARBA00001947"/>
    </source>
</evidence>
<accession>A0ABX7E611</accession>
<feature type="transmembrane region" description="Helical" evidence="12">
    <location>
        <begin position="84"/>
        <end position="105"/>
    </location>
</feature>